<dbReference type="GO" id="GO:0006508">
    <property type="term" value="P:proteolysis"/>
    <property type="evidence" value="ECO:0007669"/>
    <property type="project" value="UniProtKB-KW"/>
</dbReference>
<dbReference type="SMART" id="SM00020">
    <property type="entry name" value="Tryp_SPc"/>
    <property type="match status" value="1"/>
</dbReference>
<comment type="caution">
    <text evidence="9">The sequence shown here is derived from an EMBL/GenBank/DDBJ whole genome shotgun (WGS) entry which is preliminary data.</text>
</comment>
<dbReference type="InterPro" id="IPR033116">
    <property type="entry name" value="TRYPSIN_SER"/>
</dbReference>
<organism evidence="9 10">
    <name type="scientific">Mauremys mutica</name>
    <name type="common">yellowpond turtle</name>
    <dbReference type="NCBI Taxonomy" id="74926"/>
    <lineage>
        <taxon>Eukaryota</taxon>
        <taxon>Metazoa</taxon>
        <taxon>Chordata</taxon>
        <taxon>Craniata</taxon>
        <taxon>Vertebrata</taxon>
        <taxon>Euteleostomi</taxon>
        <taxon>Archelosauria</taxon>
        <taxon>Testudinata</taxon>
        <taxon>Testudines</taxon>
        <taxon>Cryptodira</taxon>
        <taxon>Durocryptodira</taxon>
        <taxon>Testudinoidea</taxon>
        <taxon>Geoemydidae</taxon>
        <taxon>Geoemydinae</taxon>
        <taxon>Mauremys</taxon>
    </lineage>
</organism>
<dbReference type="CDD" id="cd00190">
    <property type="entry name" value="Tryp_SPc"/>
    <property type="match status" value="1"/>
</dbReference>
<dbReference type="InterPro" id="IPR043504">
    <property type="entry name" value="Peptidase_S1_PA_chymotrypsin"/>
</dbReference>
<evidence type="ECO:0000313" key="9">
    <source>
        <dbReference type="EMBL" id="KAH1172452.1"/>
    </source>
</evidence>
<proteinExistence type="predicted"/>
<dbReference type="InterPro" id="IPR001314">
    <property type="entry name" value="Peptidase_S1A"/>
</dbReference>
<evidence type="ECO:0000256" key="7">
    <source>
        <dbReference type="ARBA" id="ARBA00023180"/>
    </source>
</evidence>
<evidence type="ECO:0000259" key="8">
    <source>
        <dbReference type="PROSITE" id="PS50240"/>
    </source>
</evidence>
<gene>
    <name evidence="9" type="ORF">KIL84_008070</name>
</gene>
<evidence type="ECO:0000256" key="6">
    <source>
        <dbReference type="ARBA" id="ARBA00023157"/>
    </source>
</evidence>
<evidence type="ECO:0000256" key="5">
    <source>
        <dbReference type="ARBA" id="ARBA00023145"/>
    </source>
</evidence>
<dbReference type="InterPro" id="IPR001254">
    <property type="entry name" value="Trypsin_dom"/>
</dbReference>
<evidence type="ECO:0000256" key="1">
    <source>
        <dbReference type="ARBA" id="ARBA00022670"/>
    </source>
</evidence>
<name>A0A9D4AQK7_9SAUR</name>
<dbReference type="InterPro" id="IPR009003">
    <property type="entry name" value="Peptidase_S1_PA"/>
</dbReference>
<keyword evidence="3" id="KW-0378">Hydrolase</keyword>
<dbReference type="Proteomes" id="UP000827986">
    <property type="component" value="Unassembled WGS sequence"/>
</dbReference>
<evidence type="ECO:0000256" key="2">
    <source>
        <dbReference type="ARBA" id="ARBA00022729"/>
    </source>
</evidence>
<feature type="non-terminal residue" evidence="9">
    <location>
        <position position="208"/>
    </location>
</feature>
<dbReference type="AlphaFoldDB" id="A0A9D4AQK7"/>
<evidence type="ECO:0000256" key="4">
    <source>
        <dbReference type="ARBA" id="ARBA00022825"/>
    </source>
</evidence>
<keyword evidence="4" id="KW-0720">Serine protease</keyword>
<feature type="domain" description="Peptidase S1" evidence="8">
    <location>
        <begin position="14"/>
        <end position="184"/>
    </location>
</feature>
<dbReference type="GO" id="GO:0004252">
    <property type="term" value="F:serine-type endopeptidase activity"/>
    <property type="evidence" value="ECO:0007669"/>
    <property type="project" value="InterPro"/>
</dbReference>
<dbReference type="PANTHER" id="PTHR24253">
    <property type="entry name" value="TRANSMEMBRANE PROTEASE SERINE"/>
    <property type="match status" value="1"/>
</dbReference>
<dbReference type="PROSITE" id="PS50240">
    <property type="entry name" value="TRYPSIN_DOM"/>
    <property type="match status" value="1"/>
</dbReference>
<dbReference type="Pfam" id="PF00089">
    <property type="entry name" value="Trypsin"/>
    <property type="match status" value="1"/>
</dbReference>
<dbReference type="SUPFAM" id="SSF50494">
    <property type="entry name" value="Trypsin-like serine proteases"/>
    <property type="match status" value="1"/>
</dbReference>
<reference evidence="9" key="1">
    <citation type="submission" date="2021-09" db="EMBL/GenBank/DDBJ databases">
        <title>The genome of Mauremys mutica provides insights into the evolution of semi-aquatic lifestyle.</title>
        <authorList>
            <person name="Gong S."/>
            <person name="Gao Y."/>
        </authorList>
    </citation>
    <scope>NUCLEOTIDE SEQUENCE</scope>
    <source>
        <strain evidence="9">MM-2020</strain>
        <tissue evidence="9">Muscle</tissue>
    </source>
</reference>
<keyword evidence="2" id="KW-0732">Signal</keyword>
<keyword evidence="7" id="KW-0325">Glycoprotein</keyword>
<evidence type="ECO:0000256" key="3">
    <source>
        <dbReference type="ARBA" id="ARBA00022801"/>
    </source>
</evidence>
<keyword evidence="5" id="KW-0865">Zymogen</keyword>
<dbReference type="Gene3D" id="2.40.10.10">
    <property type="entry name" value="Trypsin-like serine proteases"/>
    <property type="match status" value="2"/>
</dbReference>
<evidence type="ECO:0000313" key="10">
    <source>
        <dbReference type="Proteomes" id="UP000827986"/>
    </source>
</evidence>
<dbReference type="PANTHER" id="PTHR24253:SF176">
    <property type="entry name" value="CORIN, ISOFORM B"/>
    <property type="match status" value="1"/>
</dbReference>
<dbReference type="PROSITE" id="PS00135">
    <property type="entry name" value="TRYPSIN_SER"/>
    <property type="match status" value="1"/>
</dbReference>
<sequence>ESEGWILPISENPISKILVHPDYNRGTRSADIALVQLTEPVRYTDEILPVCLPGPSDSFPGNHTCWVTGWGTTASAVSLPPPKTLQEVQVQLIDTAACNALYNIDPAPNIGRDPVKPDMICAGYAEGQRDSCQGDSGGPLACDHNGTWFLMGVVSWGDGCGQPNRPGVYVWTVAYGEWIWGHVVSGGQATSMENSTYTLLFTTLLMSL</sequence>
<dbReference type="PRINTS" id="PR00722">
    <property type="entry name" value="CHYMOTRYPSIN"/>
</dbReference>
<keyword evidence="10" id="KW-1185">Reference proteome</keyword>
<keyword evidence="1" id="KW-0645">Protease</keyword>
<dbReference type="EMBL" id="JAHDVG010000483">
    <property type="protein sequence ID" value="KAH1172452.1"/>
    <property type="molecule type" value="Genomic_DNA"/>
</dbReference>
<protein>
    <recommendedName>
        <fullName evidence="8">Peptidase S1 domain-containing protein</fullName>
    </recommendedName>
</protein>
<accession>A0A9D4AQK7</accession>
<dbReference type="FunFam" id="2.40.10.10:FF:000016">
    <property type="entry name" value="Tryptase beta-2"/>
    <property type="match status" value="1"/>
</dbReference>
<keyword evidence="6" id="KW-1015">Disulfide bond</keyword>